<feature type="domain" description="FAF" evidence="3">
    <location>
        <begin position="189"/>
        <end position="241"/>
    </location>
</feature>
<accession>A0AAW1L1L8</accession>
<evidence type="ECO:0000256" key="2">
    <source>
        <dbReference type="SAM" id="MobiDB-lite"/>
    </source>
</evidence>
<dbReference type="Pfam" id="PF11250">
    <property type="entry name" value="FAF"/>
    <property type="match status" value="1"/>
</dbReference>
<evidence type="ECO:0000259" key="3">
    <source>
        <dbReference type="Pfam" id="PF11250"/>
    </source>
</evidence>
<dbReference type="Proteomes" id="UP001443914">
    <property type="component" value="Unassembled WGS sequence"/>
</dbReference>
<comment type="caution">
    <text evidence="4">The sequence shown here is derived from an EMBL/GenBank/DDBJ whole genome shotgun (WGS) entry which is preliminary data.</text>
</comment>
<reference evidence="4" key="1">
    <citation type="submission" date="2024-03" db="EMBL/GenBank/DDBJ databases">
        <title>WGS assembly of Saponaria officinalis var. Norfolk2.</title>
        <authorList>
            <person name="Jenkins J."/>
            <person name="Shu S."/>
            <person name="Grimwood J."/>
            <person name="Barry K."/>
            <person name="Goodstein D."/>
            <person name="Schmutz J."/>
            <person name="Leebens-Mack J."/>
            <person name="Osbourn A."/>
        </authorList>
    </citation>
    <scope>NUCLEOTIDE SEQUENCE [LARGE SCALE GENOMIC DNA]</scope>
    <source>
        <strain evidence="4">JIC</strain>
    </source>
</reference>
<dbReference type="AlphaFoldDB" id="A0AAW1L1L8"/>
<sequence>MSACGSSLRHIFDTTLPDKSSSSSSSSSLLDTLSSSFRHITSLKPPADHSFTEIFGELHFKDNNLLSSSSKISEGVQQDENVKEDRRNVYQGSYHRSDSFSSLNSESLQLCTEGLGSESLGDVEDLKSDFSSGPSWQNHNQNNKYNNNNNINENNNKCEKNNNKMGEKMPVKGYSGYQYRKGKSNGKTFPPPISCIGKTGKPCVCFQSFRQDGRFVLKEMKIPTHERLHASREDGRLRLCFVQPSDQDDDDDDDDTGEVVEDEDDGSEDEGAVEEDVDGRRAETEVRDDVERGHS</sequence>
<evidence type="ECO:0000313" key="5">
    <source>
        <dbReference type="Proteomes" id="UP001443914"/>
    </source>
</evidence>
<protein>
    <recommendedName>
        <fullName evidence="3">FAF domain-containing protein</fullName>
    </recommendedName>
</protein>
<evidence type="ECO:0000313" key="4">
    <source>
        <dbReference type="EMBL" id="KAK9727013.1"/>
    </source>
</evidence>
<feature type="compositionally biased region" description="Acidic residues" evidence="2">
    <location>
        <begin position="246"/>
        <end position="277"/>
    </location>
</feature>
<proteinExistence type="inferred from homology"/>
<feature type="compositionally biased region" description="Basic and acidic residues" evidence="2">
    <location>
        <begin position="156"/>
        <end position="170"/>
    </location>
</feature>
<dbReference type="PANTHER" id="PTHR33155">
    <property type="entry name" value="FANTASTIC FOUR-LIKE PROTEIN (DUF3049)"/>
    <property type="match status" value="1"/>
</dbReference>
<feature type="compositionally biased region" description="Low complexity" evidence="2">
    <location>
        <begin position="138"/>
        <end position="155"/>
    </location>
</feature>
<feature type="region of interest" description="Disordered" evidence="2">
    <location>
        <begin position="126"/>
        <end position="172"/>
    </location>
</feature>
<feature type="region of interest" description="Disordered" evidence="2">
    <location>
        <begin position="243"/>
        <end position="295"/>
    </location>
</feature>
<feature type="compositionally biased region" description="Basic and acidic residues" evidence="2">
    <location>
        <begin position="278"/>
        <end position="295"/>
    </location>
</feature>
<keyword evidence="5" id="KW-1185">Reference proteome</keyword>
<organism evidence="4 5">
    <name type="scientific">Saponaria officinalis</name>
    <name type="common">Common soapwort</name>
    <name type="synonym">Lychnis saponaria</name>
    <dbReference type="NCBI Taxonomy" id="3572"/>
    <lineage>
        <taxon>Eukaryota</taxon>
        <taxon>Viridiplantae</taxon>
        <taxon>Streptophyta</taxon>
        <taxon>Embryophyta</taxon>
        <taxon>Tracheophyta</taxon>
        <taxon>Spermatophyta</taxon>
        <taxon>Magnoliopsida</taxon>
        <taxon>eudicotyledons</taxon>
        <taxon>Gunneridae</taxon>
        <taxon>Pentapetalae</taxon>
        <taxon>Caryophyllales</taxon>
        <taxon>Caryophyllaceae</taxon>
        <taxon>Caryophylleae</taxon>
        <taxon>Saponaria</taxon>
    </lineage>
</organism>
<dbReference type="InterPro" id="IPR021410">
    <property type="entry name" value="FAF"/>
</dbReference>
<evidence type="ECO:0000256" key="1">
    <source>
        <dbReference type="ARBA" id="ARBA00008690"/>
    </source>
</evidence>
<comment type="similarity">
    <text evidence="1">Belongs to the fantastic four family.</text>
</comment>
<gene>
    <name evidence="4" type="ORF">RND81_05G252100</name>
</gene>
<name>A0AAW1L1L8_SAPOF</name>
<dbReference type="EMBL" id="JBDFQZ010000005">
    <property type="protein sequence ID" value="KAK9727013.1"/>
    <property type="molecule type" value="Genomic_DNA"/>
</dbReference>
<dbReference type="InterPro" id="IPR046431">
    <property type="entry name" value="FAF_dom"/>
</dbReference>
<dbReference type="PANTHER" id="PTHR33155:SF9">
    <property type="entry name" value="FANTASTIC FOUR-LIKE PROTEIN (DUF3049)"/>
    <property type="match status" value="1"/>
</dbReference>